<feature type="chain" id="PRO_5039539524" description="Lipoprotein LppU" evidence="1">
    <location>
        <begin position="24"/>
        <end position="171"/>
    </location>
</feature>
<evidence type="ECO:0000313" key="3">
    <source>
        <dbReference type="Proteomes" id="UP000516173"/>
    </source>
</evidence>
<protein>
    <recommendedName>
        <fullName evidence="4">Lipoprotein LppU</fullName>
    </recommendedName>
</protein>
<feature type="signal peptide" evidence="1">
    <location>
        <begin position="1"/>
        <end position="23"/>
    </location>
</feature>
<reference evidence="2 3" key="1">
    <citation type="submission" date="2020-08" db="EMBL/GenBank/DDBJ databases">
        <title>Genome Sequencing of Nocardia wallacei strain FMUON74 and assembly.</title>
        <authorList>
            <person name="Toyokawa M."/>
            <person name="Uesaka K."/>
        </authorList>
    </citation>
    <scope>NUCLEOTIDE SEQUENCE [LARGE SCALE GENOMIC DNA]</scope>
    <source>
        <strain evidence="2 3">FMUON74</strain>
    </source>
</reference>
<dbReference type="KEGG" id="nwl:NWFMUON74_06400"/>
<accession>A0A7G1KCH3</accession>
<dbReference type="AlphaFoldDB" id="A0A7G1KCH3"/>
<gene>
    <name evidence="2" type="ORF">NWFMUON74_06400</name>
</gene>
<keyword evidence="1" id="KW-0732">Signal</keyword>
<organism evidence="2 3">
    <name type="scientific">Nocardia wallacei</name>
    <dbReference type="NCBI Taxonomy" id="480035"/>
    <lineage>
        <taxon>Bacteria</taxon>
        <taxon>Bacillati</taxon>
        <taxon>Actinomycetota</taxon>
        <taxon>Actinomycetes</taxon>
        <taxon>Mycobacteriales</taxon>
        <taxon>Nocardiaceae</taxon>
        <taxon>Nocardia</taxon>
    </lineage>
</organism>
<evidence type="ECO:0008006" key="4">
    <source>
        <dbReference type="Google" id="ProtNLM"/>
    </source>
</evidence>
<evidence type="ECO:0000313" key="2">
    <source>
        <dbReference type="EMBL" id="BCK52868.1"/>
    </source>
</evidence>
<name>A0A7G1KCH3_9NOCA</name>
<dbReference type="EMBL" id="AP023396">
    <property type="protein sequence ID" value="BCK52868.1"/>
    <property type="molecule type" value="Genomic_DNA"/>
</dbReference>
<evidence type="ECO:0000256" key="1">
    <source>
        <dbReference type="SAM" id="SignalP"/>
    </source>
</evidence>
<proteinExistence type="predicted"/>
<dbReference type="PROSITE" id="PS51257">
    <property type="entry name" value="PROKAR_LIPOPROTEIN"/>
    <property type="match status" value="1"/>
</dbReference>
<sequence>MGAKGFRGKRAVVPVLLATAALAAGCAAVQSASRTDTARAQVGDCIHVIEGSTTDSRTEPVDCASERAVYTVMSTSPTRADCGREYSSYEETFHGGTTAFLCLAPNLKPGSCYHQDRDTGFAYADCASAAATVRVVARIDGRHDSSLCDPSATYLLLSEPKTTFCMVNPKA</sequence>
<keyword evidence="3" id="KW-1185">Reference proteome</keyword>
<dbReference type="Proteomes" id="UP000516173">
    <property type="component" value="Chromosome"/>
</dbReference>